<dbReference type="Proteomes" id="UP000829685">
    <property type="component" value="Unassembled WGS sequence"/>
</dbReference>
<reference evidence="1" key="1">
    <citation type="submission" date="2021-03" db="EMBL/GenBank/DDBJ databases">
        <title>Revisited historic fungal species revealed as producer of novel bioactive compounds through whole genome sequencing and comparative genomics.</title>
        <authorList>
            <person name="Vignolle G.A."/>
            <person name="Hochenegger N."/>
            <person name="Mach R.L."/>
            <person name="Mach-Aigner A.R."/>
            <person name="Javad Rahimi M."/>
            <person name="Salim K.A."/>
            <person name="Chan C.M."/>
            <person name="Lim L.B.L."/>
            <person name="Cai F."/>
            <person name="Druzhinina I.S."/>
            <person name="U'Ren J.M."/>
            <person name="Derntl C."/>
        </authorList>
    </citation>
    <scope>NUCLEOTIDE SEQUENCE</scope>
    <source>
        <strain evidence="1">TUCIM 5799</strain>
    </source>
</reference>
<dbReference type="EMBL" id="JAFIMR010000003">
    <property type="protein sequence ID" value="KAI1880123.1"/>
    <property type="molecule type" value="Genomic_DNA"/>
</dbReference>
<sequence length="259" mass="29796">MSKYSIQTSQSRALLFMTSRVLVFLCLIIILVNVCTFESFERIVPTHTKALVVASSSATEKDAAWLARVPLDWSIYHYLTDKPKTPTLSVPVNRGNEAMVYLTYIIDHYETLPDVVFFHHDHYQAWHQPFDAIFEVSNLRASYVLEKGYVSPRCLSGCENIIQLADDAVDIGEIHLVPRDMQLRTFLTEFSNDTASIPDKIAAPCCAQFAASRDAIRQRSLLWWNRMRQWLIDTSLTSYNSGRLLEYTWHIWLGEQAQL</sequence>
<dbReference type="PANTHER" id="PTHR37490:SF3">
    <property type="entry name" value="DUF3431 DOMAIN CONTAINING PROTEIN"/>
    <property type="match status" value="1"/>
</dbReference>
<name>A0A9P9WW08_9PEZI</name>
<evidence type="ECO:0000313" key="2">
    <source>
        <dbReference type="Proteomes" id="UP000829685"/>
    </source>
</evidence>
<dbReference type="InterPro" id="IPR021838">
    <property type="entry name" value="DUF3431"/>
</dbReference>
<dbReference type="Pfam" id="PF11913">
    <property type="entry name" value="DUF3431"/>
    <property type="match status" value="1"/>
</dbReference>
<accession>A0A9P9WW08</accession>
<proteinExistence type="predicted"/>
<organism evidence="1 2">
    <name type="scientific">Neoarthrinium moseri</name>
    <dbReference type="NCBI Taxonomy" id="1658444"/>
    <lineage>
        <taxon>Eukaryota</taxon>
        <taxon>Fungi</taxon>
        <taxon>Dikarya</taxon>
        <taxon>Ascomycota</taxon>
        <taxon>Pezizomycotina</taxon>
        <taxon>Sordariomycetes</taxon>
        <taxon>Xylariomycetidae</taxon>
        <taxon>Amphisphaeriales</taxon>
        <taxon>Apiosporaceae</taxon>
        <taxon>Neoarthrinium</taxon>
    </lineage>
</organism>
<dbReference type="PANTHER" id="PTHR37490">
    <property type="entry name" value="EXPRESSED PROTEIN"/>
    <property type="match status" value="1"/>
</dbReference>
<evidence type="ECO:0000313" key="1">
    <source>
        <dbReference type="EMBL" id="KAI1880123.1"/>
    </source>
</evidence>
<keyword evidence="2" id="KW-1185">Reference proteome</keyword>
<gene>
    <name evidence="1" type="ORF">JX265_001744</name>
</gene>
<dbReference type="AlphaFoldDB" id="A0A9P9WW08"/>
<protein>
    <submittedName>
        <fullName evidence="1">Uncharacterized protein</fullName>
    </submittedName>
</protein>
<comment type="caution">
    <text evidence="1">The sequence shown here is derived from an EMBL/GenBank/DDBJ whole genome shotgun (WGS) entry which is preliminary data.</text>
</comment>